<comment type="caution">
    <text evidence="7">The sequence shown here is derived from an EMBL/GenBank/DDBJ whole genome shotgun (WGS) entry which is preliminary data.</text>
</comment>
<dbReference type="Proteomes" id="UP000824107">
    <property type="component" value="Unassembled WGS sequence"/>
</dbReference>
<dbReference type="Gene3D" id="3.40.50.300">
    <property type="entry name" value="P-loop containing nucleotide triphosphate hydrolases"/>
    <property type="match status" value="1"/>
</dbReference>
<dbReference type="InterPro" id="IPR003593">
    <property type="entry name" value="AAA+_ATPase"/>
</dbReference>
<evidence type="ECO:0000313" key="8">
    <source>
        <dbReference type="Proteomes" id="UP000824107"/>
    </source>
</evidence>
<keyword evidence="5 7" id="KW-0067">ATP-binding</keyword>
<evidence type="ECO:0000256" key="4">
    <source>
        <dbReference type="ARBA" id="ARBA00022741"/>
    </source>
</evidence>
<dbReference type="PANTHER" id="PTHR42711:SF5">
    <property type="entry name" value="ABC TRANSPORTER ATP-BINDING PROTEIN NATA"/>
    <property type="match status" value="1"/>
</dbReference>
<evidence type="ECO:0000259" key="6">
    <source>
        <dbReference type="PROSITE" id="PS50893"/>
    </source>
</evidence>
<feature type="domain" description="ABC transporter" evidence="6">
    <location>
        <begin position="2"/>
        <end position="231"/>
    </location>
</feature>
<organism evidence="7 8">
    <name type="scientific">Candidatus Scatocola faecipullorum</name>
    <dbReference type="NCBI Taxonomy" id="2840917"/>
    <lineage>
        <taxon>Bacteria</taxon>
        <taxon>Pseudomonadati</taxon>
        <taxon>Pseudomonadota</taxon>
        <taxon>Alphaproteobacteria</taxon>
        <taxon>Rhodospirillales</taxon>
        <taxon>Rhodospirillaceae</taxon>
        <taxon>Rhodospirillaceae incertae sedis</taxon>
        <taxon>Candidatus Scatocola</taxon>
    </lineage>
</organism>
<accession>A0A9D1M2Y3</accession>
<protein>
    <submittedName>
        <fullName evidence="7">ABC transporter ATP-binding protein</fullName>
    </submittedName>
</protein>
<reference evidence="7" key="1">
    <citation type="submission" date="2020-10" db="EMBL/GenBank/DDBJ databases">
        <authorList>
            <person name="Gilroy R."/>
        </authorList>
    </citation>
    <scope>NUCLEOTIDE SEQUENCE</scope>
    <source>
        <strain evidence="7">ChiW3-316</strain>
    </source>
</reference>
<gene>
    <name evidence="7" type="ORF">IAD20_00915</name>
</gene>
<evidence type="ECO:0000256" key="1">
    <source>
        <dbReference type="ARBA" id="ARBA00005417"/>
    </source>
</evidence>
<dbReference type="InterPro" id="IPR027417">
    <property type="entry name" value="P-loop_NTPase"/>
</dbReference>
<evidence type="ECO:0000256" key="5">
    <source>
        <dbReference type="ARBA" id="ARBA00022840"/>
    </source>
</evidence>
<dbReference type="Pfam" id="PF00005">
    <property type="entry name" value="ABC_tran"/>
    <property type="match status" value="1"/>
</dbReference>
<evidence type="ECO:0000256" key="2">
    <source>
        <dbReference type="ARBA" id="ARBA00022448"/>
    </source>
</evidence>
<dbReference type="EMBL" id="DVNC01000010">
    <property type="protein sequence ID" value="HIU52623.1"/>
    <property type="molecule type" value="Genomic_DNA"/>
</dbReference>
<name>A0A9D1M2Y3_9PROT</name>
<dbReference type="InterPro" id="IPR003439">
    <property type="entry name" value="ABC_transporter-like_ATP-bd"/>
</dbReference>
<evidence type="ECO:0000313" key="7">
    <source>
        <dbReference type="EMBL" id="HIU52623.1"/>
    </source>
</evidence>
<dbReference type="PANTHER" id="PTHR42711">
    <property type="entry name" value="ABC TRANSPORTER ATP-BINDING PROTEIN"/>
    <property type="match status" value="1"/>
</dbReference>
<proteinExistence type="inferred from homology"/>
<dbReference type="PROSITE" id="PS50893">
    <property type="entry name" value="ABC_TRANSPORTER_2"/>
    <property type="match status" value="1"/>
</dbReference>
<keyword evidence="3" id="KW-0536">Nodulation</keyword>
<dbReference type="GO" id="GO:0005524">
    <property type="term" value="F:ATP binding"/>
    <property type="evidence" value="ECO:0007669"/>
    <property type="project" value="UniProtKB-KW"/>
</dbReference>
<dbReference type="SMART" id="SM00382">
    <property type="entry name" value="AAA"/>
    <property type="match status" value="1"/>
</dbReference>
<evidence type="ECO:0000256" key="3">
    <source>
        <dbReference type="ARBA" id="ARBA00022458"/>
    </source>
</evidence>
<dbReference type="InterPro" id="IPR050763">
    <property type="entry name" value="ABC_transporter_ATP-binding"/>
</dbReference>
<keyword evidence="2" id="KW-0813">Transport</keyword>
<reference evidence="7" key="2">
    <citation type="journal article" date="2021" name="PeerJ">
        <title>Extensive microbial diversity within the chicken gut microbiome revealed by metagenomics and culture.</title>
        <authorList>
            <person name="Gilroy R."/>
            <person name="Ravi A."/>
            <person name="Getino M."/>
            <person name="Pursley I."/>
            <person name="Horton D.L."/>
            <person name="Alikhan N.F."/>
            <person name="Baker D."/>
            <person name="Gharbi K."/>
            <person name="Hall N."/>
            <person name="Watson M."/>
            <person name="Adriaenssens E.M."/>
            <person name="Foster-Nyarko E."/>
            <person name="Jarju S."/>
            <person name="Secka A."/>
            <person name="Antonio M."/>
            <person name="Oren A."/>
            <person name="Chaudhuri R.R."/>
            <person name="La Ragione R."/>
            <person name="Hildebrand F."/>
            <person name="Pallen M.J."/>
        </authorList>
    </citation>
    <scope>NUCLEOTIDE SEQUENCE</scope>
    <source>
        <strain evidence="7">ChiW3-316</strain>
    </source>
</reference>
<comment type="similarity">
    <text evidence="1">Belongs to the ABC transporter superfamily.</text>
</comment>
<dbReference type="SUPFAM" id="SSF52540">
    <property type="entry name" value="P-loop containing nucleoside triphosphate hydrolases"/>
    <property type="match status" value="1"/>
</dbReference>
<sequence>MIVAKKLSKNFGSIRALDNLNFCLKKGDVVALLGPNGAGKTTLLRLLTGYLLPSEGNVEIYGHDPRFQRVEALSKIGYVPENAPLYPEMTVFEFIKYAADLRHLGGEAFLAALREASAQMRLNDVMTRKIETLSKGFKHRVAIAAALIHQPRILILDEPTEGLDPNQKHEIHKFIREYGRRSIIVISTHILEEVEAVANRVILLHKGKLVRDTTPQELKLSGADYDIASAFRTITGEE</sequence>
<dbReference type="AlphaFoldDB" id="A0A9D1M2Y3"/>
<dbReference type="GO" id="GO:0016887">
    <property type="term" value="F:ATP hydrolysis activity"/>
    <property type="evidence" value="ECO:0007669"/>
    <property type="project" value="InterPro"/>
</dbReference>
<dbReference type="CDD" id="cd03230">
    <property type="entry name" value="ABC_DR_subfamily_A"/>
    <property type="match status" value="1"/>
</dbReference>
<keyword evidence="4" id="KW-0547">Nucleotide-binding</keyword>